<name>A0A4Q7N456_9BACT</name>
<dbReference type="GO" id="GO:0006506">
    <property type="term" value="P:GPI anchor biosynthetic process"/>
    <property type="evidence" value="ECO:0007669"/>
    <property type="project" value="TreeGrafter"/>
</dbReference>
<dbReference type="AlphaFoldDB" id="A0A4Q7N456"/>
<dbReference type="SUPFAM" id="SSF56219">
    <property type="entry name" value="DNase I-like"/>
    <property type="match status" value="1"/>
</dbReference>
<evidence type="ECO:0000313" key="3">
    <source>
        <dbReference type="EMBL" id="RZS75768.1"/>
    </source>
</evidence>
<feature type="signal peptide" evidence="1">
    <location>
        <begin position="1"/>
        <end position="21"/>
    </location>
</feature>
<evidence type="ECO:0000256" key="1">
    <source>
        <dbReference type="SAM" id="SignalP"/>
    </source>
</evidence>
<proteinExistence type="predicted"/>
<feature type="chain" id="PRO_5020899572" evidence="1">
    <location>
        <begin position="22"/>
        <end position="277"/>
    </location>
</feature>
<dbReference type="GO" id="GO:0003824">
    <property type="term" value="F:catalytic activity"/>
    <property type="evidence" value="ECO:0007669"/>
    <property type="project" value="InterPro"/>
</dbReference>
<keyword evidence="1" id="KW-0732">Signal</keyword>
<protein>
    <submittedName>
        <fullName evidence="3">Exodeoxyribonuclease-3</fullName>
    </submittedName>
</protein>
<dbReference type="PANTHER" id="PTHR14859">
    <property type="entry name" value="CALCOFLUOR WHITE HYPERSENSITIVE PROTEIN PRECURSOR"/>
    <property type="match status" value="1"/>
</dbReference>
<feature type="domain" description="Endonuclease/exonuclease/phosphatase" evidence="2">
    <location>
        <begin position="41"/>
        <end position="267"/>
    </location>
</feature>
<dbReference type="EMBL" id="SGXA01000001">
    <property type="protein sequence ID" value="RZS75768.1"/>
    <property type="molecule type" value="Genomic_DNA"/>
</dbReference>
<dbReference type="PANTHER" id="PTHR14859:SF1">
    <property type="entry name" value="PGAP2-INTERACTING PROTEIN"/>
    <property type="match status" value="1"/>
</dbReference>
<keyword evidence="4" id="KW-1185">Reference proteome</keyword>
<dbReference type="Proteomes" id="UP000293874">
    <property type="component" value="Unassembled WGS sequence"/>
</dbReference>
<dbReference type="GO" id="GO:0016020">
    <property type="term" value="C:membrane"/>
    <property type="evidence" value="ECO:0007669"/>
    <property type="project" value="GOC"/>
</dbReference>
<accession>A0A4Q7N456</accession>
<dbReference type="InterPro" id="IPR051916">
    <property type="entry name" value="GPI-anchor_lipid_remodeler"/>
</dbReference>
<gene>
    <name evidence="3" type="ORF">EV199_1641</name>
</gene>
<sequence length="277" mass="31072">MRSFILLGCLLMLGCSAPINRGAVTRREASDSTHPEKLRVLSYNVLTGFQKNPQQADRFVEWVKVVDPDVIGLQELSTFTRDSLERLAHRYGHSYAVLLKGKNAPVGITSKYPVTNLEKMTETMHHGCIHAEVNGHHLFITHLSPFSYVKCLEEIKEILDSAAKIPSGKGILIMGDLNSFSPEDSVHYSPARKYGVVQMLIDKGFTDSYKKINKPFGSSFPTAAYVTKVKTKQPVRIDYIFVNSILAEKLITATIIRDSVTDQLSDHYPLVVEFKEK</sequence>
<reference evidence="3 4" key="1">
    <citation type="submission" date="2019-02" db="EMBL/GenBank/DDBJ databases">
        <title>Genomic Encyclopedia of Type Strains, Phase IV (KMG-IV): sequencing the most valuable type-strain genomes for metagenomic binning, comparative biology and taxonomic classification.</title>
        <authorList>
            <person name="Goeker M."/>
        </authorList>
    </citation>
    <scope>NUCLEOTIDE SEQUENCE [LARGE SCALE GENOMIC DNA]</scope>
    <source>
        <strain evidence="3 4">DSM 18116</strain>
    </source>
</reference>
<evidence type="ECO:0000313" key="4">
    <source>
        <dbReference type="Proteomes" id="UP000293874"/>
    </source>
</evidence>
<organism evidence="3 4">
    <name type="scientific">Pseudobacter ginsenosidimutans</name>
    <dbReference type="NCBI Taxonomy" id="661488"/>
    <lineage>
        <taxon>Bacteria</taxon>
        <taxon>Pseudomonadati</taxon>
        <taxon>Bacteroidota</taxon>
        <taxon>Chitinophagia</taxon>
        <taxon>Chitinophagales</taxon>
        <taxon>Chitinophagaceae</taxon>
        <taxon>Pseudobacter</taxon>
    </lineage>
</organism>
<dbReference type="Gene3D" id="3.60.10.10">
    <property type="entry name" value="Endonuclease/exonuclease/phosphatase"/>
    <property type="match status" value="1"/>
</dbReference>
<evidence type="ECO:0000259" key="2">
    <source>
        <dbReference type="Pfam" id="PF03372"/>
    </source>
</evidence>
<dbReference type="PROSITE" id="PS51257">
    <property type="entry name" value="PROKAR_LIPOPROTEIN"/>
    <property type="match status" value="1"/>
</dbReference>
<dbReference type="Pfam" id="PF03372">
    <property type="entry name" value="Exo_endo_phos"/>
    <property type="match status" value="1"/>
</dbReference>
<dbReference type="InterPro" id="IPR036691">
    <property type="entry name" value="Endo/exonu/phosph_ase_sf"/>
</dbReference>
<comment type="caution">
    <text evidence="3">The sequence shown here is derived from an EMBL/GenBank/DDBJ whole genome shotgun (WGS) entry which is preliminary data.</text>
</comment>
<dbReference type="InterPro" id="IPR005135">
    <property type="entry name" value="Endo/exonuclease/phosphatase"/>
</dbReference>